<name>A0A6J2Y9D2_SITOR</name>
<dbReference type="InterPro" id="IPR002048">
    <property type="entry name" value="EF_hand_dom"/>
</dbReference>
<dbReference type="SMART" id="SM00054">
    <property type="entry name" value="EFh"/>
    <property type="match status" value="2"/>
</dbReference>
<evidence type="ECO:0000256" key="2">
    <source>
        <dbReference type="ARBA" id="ARBA00022737"/>
    </source>
</evidence>
<dbReference type="PROSITE" id="PS50222">
    <property type="entry name" value="EF_HAND_2"/>
    <property type="match status" value="2"/>
</dbReference>
<evidence type="ECO:0000256" key="1">
    <source>
        <dbReference type="ARBA" id="ARBA00022723"/>
    </source>
</evidence>
<reference evidence="7" key="1">
    <citation type="submission" date="2025-08" db="UniProtKB">
        <authorList>
            <consortium name="RefSeq"/>
        </authorList>
    </citation>
    <scope>IDENTIFICATION</scope>
    <source>
        <tissue evidence="7">Gonads</tissue>
    </source>
</reference>
<evidence type="ECO:0000313" key="6">
    <source>
        <dbReference type="Proteomes" id="UP000504635"/>
    </source>
</evidence>
<keyword evidence="3" id="KW-0106">Calcium</keyword>
<gene>
    <name evidence="7" type="primary">LOC115885138</name>
</gene>
<dbReference type="KEGG" id="soy:115885138"/>
<dbReference type="SUPFAM" id="SSF47473">
    <property type="entry name" value="EF-hand"/>
    <property type="match status" value="1"/>
</dbReference>
<feature type="domain" description="EF-hand" evidence="5">
    <location>
        <begin position="103"/>
        <end position="138"/>
    </location>
</feature>
<dbReference type="PANTHER" id="PTHR45791">
    <property type="entry name" value="CALCIUM AND INTEGRIN BINDING FAMILY MEMBER 2"/>
    <property type="match status" value="1"/>
</dbReference>
<keyword evidence="1" id="KW-0479">Metal-binding</keyword>
<dbReference type="PROSITE" id="PS00018">
    <property type="entry name" value="EF_HAND_1"/>
    <property type="match status" value="1"/>
</dbReference>
<dbReference type="InterPro" id="IPR018247">
    <property type="entry name" value="EF_Hand_1_Ca_BS"/>
</dbReference>
<feature type="domain" description="EF-hand" evidence="5">
    <location>
        <begin position="146"/>
        <end position="181"/>
    </location>
</feature>
<proteinExistence type="predicted"/>
<evidence type="ECO:0000313" key="7">
    <source>
        <dbReference type="RefSeq" id="XP_030759794.1"/>
    </source>
</evidence>
<evidence type="ECO:0000256" key="4">
    <source>
        <dbReference type="ARBA" id="ARBA00022842"/>
    </source>
</evidence>
<dbReference type="InterPro" id="IPR011992">
    <property type="entry name" value="EF-hand-dom_pair"/>
</dbReference>
<evidence type="ECO:0000256" key="3">
    <source>
        <dbReference type="ARBA" id="ARBA00022837"/>
    </source>
</evidence>
<dbReference type="Proteomes" id="UP000504635">
    <property type="component" value="Unplaced"/>
</dbReference>
<keyword evidence="4" id="KW-0460">Magnesium</keyword>
<protein>
    <submittedName>
        <fullName evidence="7">Calcium and integrin-binding protein 1-like</fullName>
    </submittedName>
</protein>
<sequence>MGSSQSRFSELTEDILDEYIMLTYLSKSEILHLYKTFGQLEAQGQLRDLNFRFPPQAIETIFPQIKYNPFRDRIYSVFSSQKDGRMSFEDVLDLCSAMSEKCPDRVKAEWAFQIYDFDEDGYVGEQDISCVIDRLTGDCGYLTEAEHDQIIKTLMNEMDLESSGKISVQSFSHAVGKMSEFPHSFNFRF</sequence>
<dbReference type="AlphaFoldDB" id="A0A6J2Y9D2"/>
<dbReference type="GO" id="GO:0000287">
    <property type="term" value="F:magnesium ion binding"/>
    <property type="evidence" value="ECO:0007669"/>
    <property type="project" value="TreeGrafter"/>
</dbReference>
<accession>A0A6J2Y9D2</accession>
<dbReference type="InParanoid" id="A0A6J2Y9D2"/>
<dbReference type="OrthoDB" id="114727at2759"/>
<dbReference type="GeneID" id="115885138"/>
<keyword evidence="2" id="KW-0677">Repeat</keyword>
<dbReference type="FunFam" id="1.10.238.10:FF:000079">
    <property type="entry name" value="Calcium and integrin-binding family member 2"/>
    <property type="match status" value="1"/>
</dbReference>
<dbReference type="Pfam" id="PF13499">
    <property type="entry name" value="EF-hand_7"/>
    <property type="match status" value="1"/>
</dbReference>
<keyword evidence="6" id="KW-1185">Reference proteome</keyword>
<organism evidence="6 7">
    <name type="scientific">Sitophilus oryzae</name>
    <name type="common">Rice weevil</name>
    <name type="synonym">Curculio oryzae</name>
    <dbReference type="NCBI Taxonomy" id="7048"/>
    <lineage>
        <taxon>Eukaryota</taxon>
        <taxon>Metazoa</taxon>
        <taxon>Ecdysozoa</taxon>
        <taxon>Arthropoda</taxon>
        <taxon>Hexapoda</taxon>
        <taxon>Insecta</taxon>
        <taxon>Pterygota</taxon>
        <taxon>Neoptera</taxon>
        <taxon>Endopterygota</taxon>
        <taxon>Coleoptera</taxon>
        <taxon>Polyphaga</taxon>
        <taxon>Cucujiformia</taxon>
        <taxon>Curculionidae</taxon>
        <taxon>Dryophthorinae</taxon>
        <taxon>Sitophilus</taxon>
    </lineage>
</organism>
<dbReference type="InterPro" id="IPR051433">
    <property type="entry name" value="CIBP"/>
</dbReference>
<dbReference type="RefSeq" id="XP_030759794.1">
    <property type="nucleotide sequence ID" value="XM_030903934.1"/>
</dbReference>
<evidence type="ECO:0000259" key="5">
    <source>
        <dbReference type="PROSITE" id="PS50222"/>
    </source>
</evidence>
<dbReference type="GO" id="GO:0005509">
    <property type="term" value="F:calcium ion binding"/>
    <property type="evidence" value="ECO:0007669"/>
    <property type="project" value="InterPro"/>
</dbReference>
<dbReference type="Gene3D" id="1.10.238.10">
    <property type="entry name" value="EF-hand"/>
    <property type="match status" value="2"/>
</dbReference>
<dbReference type="PANTHER" id="PTHR45791:SF9">
    <property type="entry name" value="FREQUENIN-1-LIKE PROTEIN"/>
    <property type="match status" value="1"/>
</dbReference>